<comment type="caution">
    <text evidence="4">The sequence shown here is derived from an EMBL/GenBank/DDBJ whole genome shotgun (WGS) entry which is preliminary data.</text>
</comment>
<evidence type="ECO:0000256" key="2">
    <source>
        <dbReference type="SAM" id="Phobius"/>
    </source>
</evidence>
<dbReference type="InterPro" id="IPR036397">
    <property type="entry name" value="RNaseH_sf"/>
</dbReference>
<evidence type="ECO:0000259" key="3">
    <source>
        <dbReference type="PROSITE" id="PS50994"/>
    </source>
</evidence>
<keyword evidence="5" id="KW-1185">Reference proteome</keyword>
<gene>
    <name evidence="4" type="ORF">PCOR1329_LOCUS51045</name>
</gene>
<feature type="region of interest" description="Disordered" evidence="1">
    <location>
        <begin position="513"/>
        <end position="556"/>
    </location>
</feature>
<dbReference type="EMBL" id="CAUYUJ010016186">
    <property type="protein sequence ID" value="CAK0862702.1"/>
    <property type="molecule type" value="Genomic_DNA"/>
</dbReference>
<feature type="transmembrane region" description="Helical" evidence="2">
    <location>
        <begin position="1772"/>
        <end position="1795"/>
    </location>
</feature>
<sequence>MPAGATPPRGPAKPPGPPPAKPPGIPPPAAAAASAASGVDPAAATTRVPGSEGDEAAYAEEWAGWTGGGWWRQESSTWDGGRGLDAGLSQTAPSYELLKTDGYRVFRRKLEVFERCCRKRGTTAISEGAFLVMNSLQGEGAEATGEIDLDLLETDEAFRPLFKVLDEYYKYDNQTELPARTDQFFGRFARQEKESMKLYCLRHQRDIRKLREVGMEIPDMLAGWHLLTRAAIPPSGAAQIRSQCVDGLSWQKVKKALLDTYGAEGLPDKRDIKRVEKMLLGQNTKDDAHYTSDYEWREELPQDVGGAQLACDEAYLSAKKRVAEIAKSRGSTQQHGQRFKRFRHGGFTRPETESGNMVEDVETLECANSTEEVFLLTVGKGISDGGATRPVMGDKVWAQWEELLRVKQLLHEVKYEKSDRRFRFGDGKTLEAKKAVTLSVWPFGIKKQVAIHLVEGWTPLLIARPCMEERGLIQDYRAGTFMMKDLPDKGWMKSERDEKGHFIIDLLGSAGKEADDAMNEGAPTDGEESSDDSTDKDSEGSSAKGETDDRSDSSVPDADAYYLETVPEFYDIGSDDEALTTEGFSDMDADTYSDLILALEQAETDMKDTLRGPRERVVWEVFVDQGALSEELLEFPQVKVIQFRLGAKFEIKGKFMPYQKPTRLQSTNKEFAHHMNVKCSCTEEHVVLRGKLAQQAQNYPRPMARRMAYLIAYQGMADDIKDINTAEEVSKDIDAIEYTDVMQELMKRFNVSTIRAVKRAHISLGHPSNTALATAVKHAKAPAEWLQCAKLLQCEVCPSGQRPRAVRVAVLTKAKRFNEVVNNDVYYVTWKNKERKISAMMDEFTRYEVDYPIAKETFKKEVKLFQKLWLSWAGKPDAMRMDMAGSHTSRKMHQWTSKHNITLDLIPKGARHKPGLMERNHAVRREQLSKYHLQFPGDSLKTALRMTASQRNILRNVHGYSPATLVLGTQPKVPGALCVEDFGLAEQAALVDPKSEVHEMMVRRAAAGTAFIEANCSRAVRAALLARSWPTRRECQIGEWVYFWRPEMSTGLEKCHWHGLALVVAVESKVNEDDVMHTSVAWVTHGRTIYRCTVEQLRPELSSETREREGRREDPDSLLSTIEKLRRALRRTKGTCSFSDLAEGGQRPQYDDTLDDMGAQQPGAQGHRDGDPVVHIEAMAKRSIEEAEKLDGIPLAKRARMSWARLAPQQEREQFYAAKLEALEVFNKNDGWEPIDEAEVDPAARCPLRFLLKWKVKDGQRVANARVLYQGFKHRDVAEGQLDKEAPTLSRLGRHTVMLWAALRKWRLFAADVKSAFLQAEDVSAHGIKLYASPTKEMRDMLVHQIGLQPGQLLKMIKPCFGDPRSPKLWHHRSDAVTREIGFRNHWLEECLLLSLRAARPSDDPLDVCSFDGQTFVVDGLIGKHVDDFIGCGENVSCEDDLHAKLDDTECFQARLGMLNEKFKFGKWEFGPSLVFTGGEVEQSLSTHAITIKFEKYLHAVKPITVEKHRRADPTSALSPKELTNFRTLDGQLQWPAAQGVIIAAATVSFRAAATGHATMQDLLDANKKNTAPEGGYQIFVGPEDELNAGTPTPFVAMEWASKNLARLCRSSLSAEAQAAAMGADSLMWLKAFLALSLRPDLGHGAAMTYLGESPFITDAKCLYDASRSATAGLGITEKRTAIEVKIVNEQLAEMMADVLRRGVHALLYDPDFVAGKKLTKRAMEQREKELDQAGEELLGTFEKEPVAKVVQYTPSGVELFHPPTNDGWDNLLVRLAMFGFMMAMLMAFGCGFWVGTWWTRWTTTGAEQKSIRPREPETEPNPNKTEKHYVEGTERMTTGVNTKQPRQKKVRHMMCQAQCRYNQDTQTPRFQPLPEYAHGAFIG</sequence>
<dbReference type="Proteomes" id="UP001189429">
    <property type="component" value="Unassembled WGS sequence"/>
</dbReference>
<dbReference type="SUPFAM" id="SSF53098">
    <property type="entry name" value="Ribonuclease H-like"/>
    <property type="match status" value="1"/>
</dbReference>
<name>A0ABN9UU78_9DINO</name>
<feature type="region of interest" description="Disordered" evidence="1">
    <location>
        <begin position="1"/>
        <end position="54"/>
    </location>
</feature>
<evidence type="ECO:0000313" key="5">
    <source>
        <dbReference type="Proteomes" id="UP001189429"/>
    </source>
</evidence>
<keyword evidence="2" id="KW-0472">Membrane</keyword>
<accession>A0ABN9UU78</accession>
<feature type="region of interest" description="Disordered" evidence="1">
    <location>
        <begin position="1806"/>
        <end position="1827"/>
    </location>
</feature>
<feature type="compositionally biased region" description="Pro residues" evidence="1">
    <location>
        <begin position="8"/>
        <end position="29"/>
    </location>
</feature>
<proteinExistence type="predicted"/>
<reference evidence="4" key="1">
    <citation type="submission" date="2023-10" db="EMBL/GenBank/DDBJ databases">
        <authorList>
            <person name="Chen Y."/>
            <person name="Shah S."/>
            <person name="Dougan E. K."/>
            <person name="Thang M."/>
            <person name="Chan C."/>
        </authorList>
    </citation>
    <scope>NUCLEOTIDE SEQUENCE [LARGE SCALE GENOMIC DNA]</scope>
</reference>
<organism evidence="4 5">
    <name type="scientific">Prorocentrum cordatum</name>
    <dbReference type="NCBI Taxonomy" id="2364126"/>
    <lineage>
        <taxon>Eukaryota</taxon>
        <taxon>Sar</taxon>
        <taxon>Alveolata</taxon>
        <taxon>Dinophyceae</taxon>
        <taxon>Prorocentrales</taxon>
        <taxon>Prorocentraceae</taxon>
        <taxon>Prorocentrum</taxon>
    </lineage>
</organism>
<dbReference type="Gene3D" id="3.30.420.10">
    <property type="entry name" value="Ribonuclease H-like superfamily/Ribonuclease H"/>
    <property type="match status" value="1"/>
</dbReference>
<dbReference type="InterPro" id="IPR001584">
    <property type="entry name" value="Integrase_cat-core"/>
</dbReference>
<keyword evidence="2" id="KW-0812">Transmembrane</keyword>
<feature type="domain" description="Integrase catalytic" evidence="3">
    <location>
        <begin position="799"/>
        <end position="970"/>
    </location>
</feature>
<feature type="compositionally biased region" description="Basic and acidic residues" evidence="1">
    <location>
        <begin position="533"/>
        <end position="552"/>
    </location>
</feature>
<protein>
    <recommendedName>
        <fullName evidence="3">Integrase catalytic domain-containing protein</fullName>
    </recommendedName>
</protein>
<evidence type="ECO:0000256" key="1">
    <source>
        <dbReference type="SAM" id="MobiDB-lite"/>
    </source>
</evidence>
<dbReference type="PROSITE" id="PS50994">
    <property type="entry name" value="INTEGRASE"/>
    <property type="match status" value="1"/>
</dbReference>
<feature type="compositionally biased region" description="Low complexity" evidence="1">
    <location>
        <begin position="30"/>
        <end position="44"/>
    </location>
</feature>
<dbReference type="InterPro" id="IPR012337">
    <property type="entry name" value="RNaseH-like_sf"/>
</dbReference>
<keyword evidence="2" id="KW-1133">Transmembrane helix</keyword>
<evidence type="ECO:0000313" key="4">
    <source>
        <dbReference type="EMBL" id="CAK0862702.1"/>
    </source>
</evidence>